<keyword evidence="2" id="KW-1185">Reference proteome</keyword>
<dbReference type="EMBL" id="WVTD01000003">
    <property type="protein sequence ID" value="MYL97245.1"/>
    <property type="molecule type" value="Genomic_DNA"/>
</dbReference>
<gene>
    <name evidence="1" type="ORF">GR702_05595</name>
</gene>
<evidence type="ECO:0000313" key="2">
    <source>
        <dbReference type="Proteomes" id="UP000465810"/>
    </source>
</evidence>
<dbReference type="Proteomes" id="UP000465810">
    <property type="component" value="Unassembled WGS sequence"/>
</dbReference>
<sequence length="64" mass="6522">MVVVDVEVPVPVVGLPVVVPVVVPVPLPVPAPVPVAGADWASAPKGIAQSDRATAYPSFFIIHS</sequence>
<dbReference type="RefSeq" id="WP_160984984.1">
    <property type="nucleotide sequence ID" value="NZ_WVTD01000003.1"/>
</dbReference>
<accession>A0A7X4GEN8</accession>
<name>A0A7X4GEN8_9SPHN</name>
<comment type="caution">
    <text evidence="1">The sequence shown here is derived from an EMBL/GenBank/DDBJ whole genome shotgun (WGS) entry which is preliminary data.</text>
</comment>
<proteinExistence type="predicted"/>
<evidence type="ECO:0000313" key="1">
    <source>
        <dbReference type="EMBL" id="MYL97245.1"/>
    </source>
</evidence>
<reference evidence="1 2" key="1">
    <citation type="submission" date="2019-12" db="EMBL/GenBank/DDBJ databases">
        <authorList>
            <person name="Feng G."/>
            <person name="Zhu H."/>
        </authorList>
    </citation>
    <scope>NUCLEOTIDE SEQUENCE [LARGE SCALE GENOMIC DNA]</scope>
    <source>
        <strain evidence="1 2">FGD1</strain>
    </source>
</reference>
<organism evidence="1 2">
    <name type="scientific">Novosphingobium silvae</name>
    <dbReference type="NCBI Taxonomy" id="2692619"/>
    <lineage>
        <taxon>Bacteria</taxon>
        <taxon>Pseudomonadati</taxon>
        <taxon>Pseudomonadota</taxon>
        <taxon>Alphaproteobacteria</taxon>
        <taxon>Sphingomonadales</taxon>
        <taxon>Sphingomonadaceae</taxon>
        <taxon>Novosphingobium</taxon>
    </lineage>
</organism>
<dbReference type="AlphaFoldDB" id="A0A7X4GEN8"/>
<protein>
    <submittedName>
        <fullName evidence="1">Uncharacterized protein</fullName>
    </submittedName>
</protein>